<evidence type="ECO:0000313" key="12">
    <source>
        <dbReference type="Proteomes" id="UP000813423"/>
    </source>
</evidence>
<dbReference type="GO" id="GO:1903457">
    <property type="term" value="P:lactate catabolic process"/>
    <property type="evidence" value="ECO:0007669"/>
    <property type="project" value="TreeGrafter"/>
</dbReference>
<feature type="transmembrane region" description="Helical" evidence="9">
    <location>
        <begin position="30"/>
        <end position="50"/>
    </location>
</feature>
<dbReference type="InterPro" id="IPR006094">
    <property type="entry name" value="Oxid_FAD_bind_N"/>
</dbReference>
<dbReference type="InterPro" id="IPR016171">
    <property type="entry name" value="Vanillyl_alc_oxidase_C-sub2"/>
</dbReference>
<dbReference type="GO" id="GO:0004458">
    <property type="term" value="F:D-lactate dehydrogenase (cytochrome) activity"/>
    <property type="evidence" value="ECO:0007669"/>
    <property type="project" value="UniProtKB-EC"/>
</dbReference>
<keyword evidence="9" id="KW-0812">Transmembrane</keyword>
<sequence length="1367" mass="153588">MSVGPQGGQESEYHKQGASSYPLRRQWTTGVGIAIASSALLLSGLTGYYLGIAKPPEPAVASTTPLNEFPAPCHDTSSSNIQGAVEEFVGILGKDNVISDKEALAPYSTSEWSSYSPSKTEVSSVVVCPSTTKEVSRVMEVCHRRRLPVTAYAGGTSLEGHFAPTRGGVCIDFQGMDQILTVHKDDLDVVVQPAVQWEVLNEELAKDGLFFPPDPGPGAMIGGMVGTGCSGTNAYHYGTMRDWVLSLTVVLADGTIIKTRQRPRKSSAGYDLTRIFIGSEGTLGLVTEATLKLAVKPMNEAVAVASFPSVRDAASCVSEVVKKGVNIAAVELLDDVQMKCINTSQTTSRSWDEAPTLFFKFSGAPGEVKEKIAIVQELAENANKKTFTFARDSEEVDELWSARKVALWSILQMKQQPTDHVWTTDVAVPMSRLPDIIEQTREEISASGLLGGIVGHVGDGNFHAMLLFNDDQRQVAESVVHNMVKRAVEMEGTVTGEHGVGMVKRDYLEHEVGKTTVDTMRRFKQALDPLCLLNCDKVVRVQVPKQGEVPECLIAILKALGKPSYTRFLKMMKNIMFSLEWLEAMRKVFTGFVQKLEEQYIPLVIPDSLKQDGPTSSLAERYMKSFLALDDRLEMPPMQTLLPHLWGSDIEWMYTIDLDRELLGVDHSVYLKLSKIPREGRWHQYLDVDENRRRRVFQKETPESIVGDIALKPSVNSDLTAKYTSIGIEPMSLKGFHGSIDMLLPREALLLNTFSCIYKSFKKLLDPFILEWTPESFSFQEMAFALLSIAAGEVTFESIRALDKSYEREGYYILPDGHLLPCFLYERHFPGVEPGSAPRNRTYWFSNVLVHLASRLDVVDVEKAAVIEVVDAGLDQGLDEFYAMVFSISDVILVHVQKGGGRVRVQRSDLMPLFYFDEELSNYLNGPRTRPAQDTQPPTPGTNANHALQCKIQKGGDASRFSEASDGSDDMKTVIEDEHKNVDITFKSMIRFLDIAARLHLADAKSRRVPNEILTSVMHFTDTRTYKNLANVSASCRQLSDRKFRLNDGYDVVGIDVQNMGSPRRLIIEDIQTGKRFYSEVQHLDLFFCRNTDKGMLDLYIVIGEETTRRSVISLAALQFPKLPPKDTPCTNEVQQPISERFCYHFGRTLDSSKLFKIPNYQYIGFVEDAWGRYIQSMIQRETRHPEVAQFVQISGAQYRCLLPPGYRKLGMYHCFCNGLQAFLRHPQDESHEEWMKTIEYAVHQLSHLEQWPDSVFIVRGRPAIIAFGTRVKLFYYIYHREEAPVVPQNASPTSIQFAASCTDLEPKHRLVQLIPGSEPIDLHHKDDRAKLEHWFKVFCDKEDLETEWDPITVEYITMAREVGNTE</sequence>
<dbReference type="PANTHER" id="PTHR11748:SF116">
    <property type="entry name" value="D-LACTATE DEHYDROGENASE (CYTOCHROME) (AFU_ORTHOLOGUE AFUA_7G02560)"/>
    <property type="match status" value="1"/>
</dbReference>
<dbReference type="InterPro" id="IPR016164">
    <property type="entry name" value="FAD-linked_Oxase-like_C"/>
</dbReference>
<feature type="domain" description="FAD-binding PCMH-type" evidence="10">
    <location>
        <begin position="119"/>
        <end position="296"/>
    </location>
</feature>
<accession>A0A9P8N982</accession>
<evidence type="ECO:0000256" key="4">
    <source>
        <dbReference type="ARBA" id="ARBA00022827"/>
    </source>
</evidence>
<dbReference type="Gene3D" id="3.30.70.2740">
    <property type="match status" value="1"/>
</dbReference>
<dbReference type="PANTHER" id="PTHR11748">
    <property type="entry name" value="D-LACTATE DEHYDROGENASE"/>
    <property type="match status" value="1"/>
</dbReference>
<evidence type="ECO:0000256" key="3">
    <source>
        <dbReference type="ARBA" id="ARBA00022630"/>
    </source>
</evidence>
<comment type="caution">
    <text evidence="11">The sequence shown here is derived from an EMBL/GenBank/DDBJ whole genome shotgun (WGS) entry which is preliminary data.</text>
</comment>
<dbReference type="InterPro" id="IPR036318">
    <property type="entry name" value="FAD-bd_PCMH-like_sf"/>
</dbReference>
<dbReference type="Pfam" id="PF02913">
    <property type="entry name" value="FAD-oxidase_C"/>
    <property type="match status" value="1"/>
</dbReference>
<dbReference type="EMBL" id="JAIBSC010000207">
    <property type="protein sequence ID" value="KAH1892970.1"/>
    <property type="molecule type" value="Genomic_DNA"/>
</dbReference>
<dbReference type="InterPro" id="IPR004113">
    <property type="entry name" value="FAD-bd_oxidored_4_C"/>
</dbReference>
<dbReference type="Gene3D" id="3.30.465.10">
    <property type="match status" value="1"/>
</dbReference>
<dbReference type="FunFam" id="1.10.45.10:FF:000001">
    <property type="entry name" value="D-lactate dehydrogenase mitochondrial"/>
    <property type="match status" value="1"/>
</dbReference>
<dbReference type="GO" id="GO:0071949">
    <property type="term" value="F:FAD binding"/>
    <property type="evidence" value="ECO:0007669"/>
    <property type="project" value="InterPro"/>
</dbReference>
<comment type="cofactor">
    <cofactor evidence="1">
        <name>FAD</name>
        <dbReference type="ChEBI" id="CHEBI:57692"/>
    </cofactor>
</comment>
<dbReference type="Gene3D" id="1.10.45.10">
    <property type="entry name" value="Vanillyl-alcohol Oxidase, Chain A, domain 4"/>
    <property type="match status" value="1"/>
</dbReference>
<dbReference type="FunFam" id="3.30.70.2740:FF:000001">
    <property type="entry name" value="D-lactate dehydrogenase mitochondrial"/>
    <property type="match status" value="1"/>
</dbReference>
<dbReference type="FunFam" id="3.30.465.10:FF:000014">
    <property type="entry name" value="D-lactate dehydrogenase (Cytochrome), putative"/>
    <property type="match status" value="1"/>
</dbReference>
<keyword evidence="9" id="KW-1133">Transmembrane helix</keyword>
<evidence type="ECO:0000256" key="1">
    <source>
        <dbReference type="ARBA" id="ARBA00001974"/>
    </source>
</evidence>
<dbReference type="EC" id="1.1.2.4" evidence="6"/>
<dbReference type="SUPFAM" id="SSF55103">
    <property type="entry name" value="FAD-linked oxidases, C-terminal domain"/>
    <property type="match status" value="1"/>
</dbReference>
<evidence type="ECO:0000256" key="8">
    <source>
        <dbReference type="SAM" id="MobiDB-lite"/>
    </source>
</evidence>
<dbReference type="Pfam" id="PF01565">
    <property type="entry name" value="FAD_binding_4"/>
    <property type="match status" value="1"/>
</dbReference>
<keyword evidence="9" id="KW-0472">Membrane</keyword>
<keyword evidence="5" id="KW-0560">Oxidoreductase</keyword>
<comment type="similarity">
    <text evidence="2">Belongs to the FAD-binding oxidoreductase/transferase type 4 family.</text>
</comment>
<keyword evidence="3" id="KW-0285">Flavoprotein</keyword>
<evidence type="ECO:0000256" key="6">
    <source>
        <dbReference type="ARBA" id="ARBA00038897"/>
    </source>
</evidence>
<evidence type="ECO:0000256" key="7">
    <source>
        <dbReference type="ARBA" id="ARBA00051436"/>
    </source>
</evidence>
<gene>
    <name evidence="11" type="ORF">KXV57_003471</name>
</gene>
<reference evidence="11" key="1">
    <citation type="submission" date="2021-08" db="EMBL/GenBank/DDBJ databases">
        <title>Global Aspergillus fumigatus from environmental and clinical sources.</title>
        <authorList>
            <person name="Barber A."/>
            <person name="Sae-Ong T."/>
        </authorList>
    </citation>
    <scope>NUCLEOTIDE SEQUENCE</scope>
    <source>
        <strain evidence="11">NRZ-2016-071</strain>
    </source>
</reference>
<organism evidence="11 12">
    <name type="scientific">Aspergillus fumigatus</name>
    <name type="common">Neosartorya fumigata</name>
    <dbReference type="NCBI Taxonomy" id="746128"/>
    <lineage>
        <taxon>Eukaryota</taxon>
        <taxon>Fungi</taxon>
        <taxon>Dikarya</taxon>
        <taxon>Ascomycota</taxon>
        <taxon>Pezizomycotina</taxon>
        <taxon>Eurotiomycetes</taxon>
        <taxon>Eurotiomycetidae</taxon>
        <taxon>Eurotiales</taxon>
        <taxon>Aspergillaceae</taxon>
        <taxon>Aspergillus</taxon>
        <taxon>Aspergillus subgen. Fumigati</taxon>
    </lineage>
</organism>
<proteinExistence type="inferred from homology"/>
<keyword evidence="4" id="KW-0274">FAD</keyword>
<evidence type="ECO:0000256" key="5">
    <source>
        <dbReference type="ARBA" id="ARBA00023002"/>
    </source>
</evidence>
<comment type="catalytic activity">
    <reaction evidence="7">
        <text>(R)-lactate + 2 Fe(III)-[cytochrome c] = 2 Fe(II)-[cytochrome c] + pyruvate + 2 H(+)</text>
        <dbReference type="Rhea" id="RHEA:13521"/>
        <dbReference type="Rhea" id="RHEA-COMP:10350"/>
        <dbReference type="Rhea" id="RHEA-COMP:14399"/>
        <dbReference type="ChEBI" id="CHEBI:15361"/>
        <dbReference type="ChEBI" id="CHEBI:15378"/>
        <dbReference type="ChEBI" id="CHEBI:16004"/>
        <dbReference type="ChEBI" id="CHEBI:29033"/>
        <dbReference type="ChEBI" id="CHEBI:29034"/>
        <dbReference type="EC" id="1.1.2.4"/>
    </reaction>
</comment>
<feature type="region of interest" description="Disordered" evidence="8">
    <location>
        <begin position="925"/>
        <end position="944"/>
    </location>
</feature>
<dbReference type="InterPro" id="IPR016166">
    <property type="entry name" value="FAD-bd_PCMH"/>
</dbReference>
<dbReference type="PROSITE" id="PS51387">
    <property type="entry name" value="FAD_PCMH"/>
    <property type="match status" value="1"/>
</dbReference>
<feature type="compositionally biased region" description="Polar residues" evidence="8">
    <location>
        <begin position="932"/>
        <end position="944"/>
    </location>
</feature>
<dbReference type="Proteomes" id="UP000813423">
    <property type="component" value="Unassembled WGS sequence"/>
</dbReference>
<evidence type="ECO:0000256" key="9">
    <source>
        <dbReference type="SAM" id="Phobius"/>
    </source>
</evidence>
<dbReference type="InterPro" id="IPR016169">
    <property type="entry name" value="FAD-bd_PCMH_sub2"/>
</dbReference>
<evidence type="ECO:0000256" key="2">
    <source>
        <dbReference type="ARBA" id="ARBA00008000"/>
    </source>
</evidence>
<dbReference type="GO" id="GO:0008720">
    <property type="term" value="F:D-lactate dehydrogenase (NAD+) activity"/>
    <property type="evidence" value="ECO:0007669"/>
    <property type="project" value="TreeGrafter"/>
</dbReference>
<dbReference type="GO" id="GO:0005739">
    <property type="term" value="C:mitochondrion"/>
    <property type="evidence" value="ECO:0007669"/>
    <property type="project" value="TreeGrafter"/>
</dbReference>
<evidence type="ECO:0000313" key="11">
    <source>
        <dbReference type="EMBL" id="KAH1892970.1"/>
    </source>
</evidence>
<evidence type="ECO:0000259" key="10">
    <source>
        <dbReference type="PROSITE" id="PS51387"/>
    </source>
</evidence>
<name>A0A9P8N982_ASPFM</name>
<dbReference type="SUPFAM" id="SSF56176">
    <property type="entry name" value="FAD-binding/transporter-associated domain-like"/>
    <property type="match status" value="1"/>
</dbReference>
<protein>
    <recommendedName>
        <fullName evidence="6">D-lactate dehydrogenase (cytochrome)</fullName>
        <ecNumber evidence="6">1.1.2.4</ecNumber>
    </recommendedName>
</protein>